<proteinExistence type="predicted"/>
<dbReference type="Proteomes" id="UP000095287">
    <property type="component" value="Unplaced"/>
</dbReference>
<protein>
    <submittedName>
        <fullName evidence="2">Transposase</fullName>
    </submittedName>
</protein>
<organism evidence="1 2">
    <name type="scientific">Steinernema glaseri</name>
    <dbReference type="NCBI Taxonomy" id="37863"/>
    <lineage>
        <taxon>Eukaryota</taxon>
        <taxon>Metazoa</taxon>
        <taxon>Ecdysozoa</taxon>
        <taxon>Nematoda</taxon>
        <taxon>Chromadorea</taxon>
        <taxon>Rhabditida</taxon>
        <taxon>Tylenchina</taxon>
        <taxon>Panagrolaimomorpha</taxon>
        <taxon>Strongyloidoidea</taxon>
        <taxon>Steinernematidae</taxon>
        <taxon>Steinernema</taxon>
    </lineage>
</organism>
<dbReference type="AlphaFoldDB" id="A0A1I7Z770"/>
<sequence>MATYLEVVPLFGESILPAIKTTGTRPGSYSSGRLWRFKAAGRRPLGLTVERSPEVDPLWRRMESWRSSLAVLNREDGRTERDTYEPWPGEYGRNMGPFGPFPKGPGWFV</sequence>
<evidence type="ECO:0000313" key="2">
    <source>
        <dbReference type="WBParaSite" id="L893_g23276.t1"/>
    </source>
</evidence>
<keyword evidence="1" id="KW-1185">Reference proteome</keyword>
<evidence type="ECO:0000313" key="1">
    <source>
        <dbReference type="Proteomes" id="UP000095287"/>
    </source>
</evidence>
<dbReference type="WBParaSite" id="L893_g23276.t1">
    <property type="protein sequence ID" value="L893_g23276.t1"/>
    <property type="gene ID" value="L893_g23276"/>
</dbReference>
<name>A0A1I7Z770_9BILA</name>
<reference evidence="2" key="1">
    <citation type="submission" date="2016-11" db="UniProtKB">
        <authorList>
            <consortium name="WormBaseParasite"/>
        </authorList>
    </citation>
    <scope>IDENTIFICATION</scope>
</reference>
<accession>A0A1I7Z770</accession>